<keyword evidence="3" id="KW-1185">Reference proteome</keyword>
<feature type="signal peptide" evidence="1">
    <location>
        <begin position="1"/>
        <end position="20"/>
    </location>
</feature>
<dbReference type="Proteomes" id="UP000241803">
    <property type="component" value="Unassembled WGS sequence"/>
</dbReference>
<organism evidence="2 3">
    <name type="scientific">Photobacterium indicum</name>
    <dbReference type="NCBI Taxonomy" id="81447"/>
    <lineage>
        <taxon>Bacteria</taxon>
        <taxon>Pseudomonadati</taxon>
        <taxon>Pseudomonadota</taxon>
        <taxon>Gammaproteobacteria</taxon>
        <taxon>Vibrionales</taxon>
        <taxon>Vibrionaceae</taxon>
        <taxon>Photobacterium</taxon>
    </lineage>
</organism>
<name>A0A2T3L3F2_9GAMM</name>
<reference evidence="2 3" key="1">
    <citation type="submission" date="2018-03" db="EMBL/GenBank/DDBJ databases">
        <title>Whole genome sequencing of Histamine producing bacteria.</title>
        <authorList>
            <person name="Butler K."/>
        </authorList>
    </citation>
    <scope>NUCLEOTIDE SEQUENCE [LARGE SCALE GENOMIC DNA]</scope>
    <source>
        <strain evidence="2 3">ATCC 19614</strain>
    </source>
</reference>
<protein>
    <submittedName>
        <fullName evidence="2">Uncharacterized protein</fullName>
    </submittedName>
</protein>
<evidence type="ECO:0000256" key="1">
    <source>
        <dbReference type="SAM" id="SignalP"/>
    </source>
</evidence>
<proteinExistence type="predicted"/>
<sequence>MKGALIAVALILFISGNAMAKDVDYKKWFEMSEGYLSPLVRIDDGGFTYIVMNENDKKEISVAFQFVDTDEAKKTCKKYEPGIFNDTYPIDINGTWVKASFGCSGNGRINFYPDSDKGREFLFNELKTKEKVTINGAVSYSTVGFDNSYKELKERLDKYKIAI</sequence>
<accession>A0A2T3L3F2</accession>
<dbReference type="EMBL" id="PYOC01000012">
    <property type="protein sequence ID" value="PSV43617.1"/>
    <property type="molecule type" value="Genomic_DNA"/>
</dbReference>
<dbReference type="RefSeq" id="WP_107255489.1">
    <property type="nucleotide sequence ID" value="NZ_PYOC01000012.1"/>
</dbReference>
<gene>
    <name evidence="2" type="ORF">C9J47_22375</name>
</gene>
<evidence type="ECO:0000313" key="2">
    <source>
        <dbReference type="EMBL" id="PSV43617.1"/>
    </source>
</evidence>
<keyword evidence="1" id="KW-0732">Signal</keyword>
<comment type="caution">
    <text evidence="2">The sequence shown here is derived from an EMBL/GenBank/DDBJ whole genome shotgun (WGS) entry which is preliminary data.</text>
</comment>
<dbReference type="AlphaFoldDB" id="A0A2T3L3F2"/>
<feature type="chain" id="PRO_5015401284" evidence="1">
    <location>
        <begin position="21"/>
        <end position="163"/>
    </location>
</feature>
<evidence type="ECO:0000313" key="3">
    <source>
        <dbReference type="Proteomes" id="UP000241803"/>
    </source>
</evidence>